<accession>A0AAV7NPJ6</accession>
<dbReference type="Proteomes" id="UP001066276">
    <property type="component" value="Chromosome 8"/>
</dbReference>
<sequence>MVCYADEEEYYQENPDRHEEYGMEQRPLEALGTHVQDSVNQALIKTLKPFTRPLVQYGQCELRGKRPMVNMPRDDLAPNVGLAQTASVGPSSSAEILVQMAASVLKDYEYDPFSSLEKVFP</sequence>
<evidence type="ECO:0000313" key="2">
    <source>
        <dbReference type="Proteomes" id="UP001066276"/>
    </source>
</evidence>
<organism evidence="1 2">
    <name type="scientific">Pleurodeles waltl</name>
    <name type="common">Iberian ribbed newt</name>
    <dbReference type="NCBI Taxonomy" id="8319"/>
    <lineage>
        <taxon>Eukaryota</taxon>
        <taxon>Metazoa</taxon>
        <taxon>Chordata</taxon>
        <taxon>Craniata</taxon>
        <taxon>Vertebrata</taxon>
        <taxon>Euteleostomi</taxon>
        <taxon>Amphibia</taxon>
        <taxon>Batrachia</taxon>
        <taxon>Caudata</taxon>
        <taxon>Salamandroidea</taxon>
        <taxon>Salamandridae</taxon>
        <taxon>Pleurodelinae</taxon>
        <taxon>Pleurodeles</taxon>
    </lineage>
</organism>
<evidence type="ECO:0000313" key="1">
    <source>
        <dbReference type="EMBL" id="KAJ1117434.1"/>
    </source>
</evidence>
<proteinExistence type="predicted"/>
<dbReference type="AlphaFoldDB" id="A0AAV7NPJ6"/>
<protein>
    <submittedName>
        <fullName evidence="1">Uncharacterized protein</fullName>
    </submittedName>
</protein>
<dbReference type="EMBL" id="JANPWB010000012">
    <property type="protein sequence ID" value="KAJ1117434.1"/>
    <property type="molecule type" value="Genomic_DNA"/>
</dbReference>
<reference evidence="1" key="1">
    <citation type="journal article" date="2022" name="bioRxiv">
        <title>Sequencing and chromosome-scale assembly of the giantPleurodeles waltlgenome.</title>
        <authorList>
            <person name="Brown T."/>
            <person name="Elewa A."/>
            <person name="Iarovenko S."/>
            <person name="Subramanian E."/>
            <person name="Araus A.J."/>
            <person name="Petzold A."/>
            <person name="Susuki M."/>
            <person name="Suzuki K.-i.T."/>
            <person name="Hayashi T."/>
            <person name="Toyoda A."/>
            <person name="Oliveira C."/>
            <person name="Osipova E."/>
            <person name="Leigh N.D."/>
            <person name="Simon A."/>
            <person name="Yun M.H."/>
        </authorList>
    </citation>
    <scope>NUCLEOTIDE SEQUENCE</scope>
    <source>
        <strain evidence="1">20211129_DDA</strain>
        <tissue evidence="1">Liver</tissue>
    </source>
</reference>
<gene>
    <name evidence="1" type="ORF">NDU88_005634</name>
</gene>
<keyword evidence="2" id="KW-1185">Reference proteome</keyword>
<name>A0AAV7NPJ6_PLEWA</name>
<comment type="caution">
    <text evidence="1">The sequence shown here is derived from an EMBL/GenBank/DDBJ whole genome shotgun (WGS) entry which is preliminary data.</text>
</comment>